<evidence type="ECO:0000313" key="1">
    <source>
        <dbReference type="EMBL" id="CAD7578720.1"/>
    </source>
</evidence>
<dbReference type="InterPro" id="IPR052586">
    <property type="entry name" value="ASCC2"/>
</dbReference>
<proteinExistence type="predicted"/>
<dbReference type="EMBL" id="OE188467">
    <property type="protein sequence ID" value="CAD7578720.1"/>
    <property type="molecule type" value="Genomic_DNA"/>
</dbReference>
<protein>
    <submittedName>
        <fullName evidence="1">(California timema) hypothetical protein</fullName>
    </submittedName>
</protein>
<dbReference type="GO" id="GO:0043130">
    <property type="term" value="F:ubiquitin binding"/>
    <property type="evidence" value="ECO:0007669"/>
    <property type="project" value="TreeGrafter"/>
</dbReference>
<reference evidence="1" key="1">
    <citation type="submission" date="2020-11" db="EMBL/GenBank/DDBJ databases">
        <authorList>
            <person name="Tran Van P."/>
        </authorList>
    </citation>
    <scope>NUCLEOTIDE SEQUENCE</scope>
</reference>
<dbReference type="GO" id="GO:0006355">
    <property type="term" value="P:regulation of DNA-templated transcription"/>
    <property type="evidence" value="ECO:0007669"/>
    <property type="project" value="TreeGrafter"/>
</dbReference>
<accession>A0A7R9JG94</accession>
<dbReference type="AlphaFoldDB" id="A0A7R9JG94"/>
<gene>
    <name evidence="1" type="ORF">TCMB3V08_LOCUS11257</name>
</gene>
<dbReference type="PANTHER" id="PTHR21494:SF0">
    <property type="entry name" value="ACTIVATING SIGNAL COINTEGRATOR 1 COMPLEX SUBUNIT 2"/>
    <property type="match status" value="1"/>
</dbReference>
<name>A0A7R9JG94_TIMCA</name>
<dbReference type="PANTHER" id="PTHR21494">
    <property type="entry name" value="ACTIVATING SIGNAL COINTEGRATOR 1 COMPLEX SUBUNIT 2 ASC-1 COMPLEX SUBUNIT P100"/>
    <property type="match status" value="1"/>
</dbReference>
<organism evidence="1">
    <name type="scientific">Timema californicum</name>
    <name type="common">California timema</name>
    <name type="synonym">Walking stick</name>
    <dbReference type="NCBI Taxonomy" id="61474"/>
    <lineage>
        <taxon>Eukaryota</taxon>
        <taxon>Metazoa</taxon>
        <taxon>Ecdysozoa</taxon>
        <taxon>Arthropoda</taxon>
        <taxon>Hexapoda</taxon>
        <taxon>Insecta</taxon>
        <taxon>Pterygota</taxon>
        <taxon>Neoptera</taxon>
        <taxon>Polyneoptera</taxon>
        <taxon>Phasmatodea</taxon>
        <taxon>Timematodea</taxon>
        <taxon>Timematoidea</taxon>
        <taxon>Timematidae</taxon>
        <taxon>Timema</taxon>
    </lineage>
</organism>
<sequence>MLWLVRRLAAYDCTNTSPFALDPCMSRPAVNNFMSPELLGDLLYKNYILTIPTLLDMCLLYGRDCQSDVADIISAIFIVQPAYFDDLQATVAFIIKTLQFVEWKFGNSTDVVHHSDIIKLSSVNHRGALDVAQFRDLVIHVLDTAATLSIFLGISQPACEVFHHQLFELRSLRTNIVKTVERSGLVTELSIHRANDYPSNGLNRLLVKFYENTIPEMYRQLEKLVNKEETQPLYVDLKHKLDITRVEFLNTFRHILGHCLNCCIEDK</sequence>